<gene>
    <name evidence="1" type="ORF">C7T94_13775</name>
</gene>
<protein>
    <submittedName>
        <fullName evidence="1">Uncharacterized protein</fullName>
    </submittedName>
</protein>
<evidence type="ECO:0000313" key="2">
    <source>
        <dbReference type="Proteomes" id="UP000240912"/>
    </source>
</evidence>
<organism evidence="1 2">
    <name type="scientific">Pedobacter yulinensis</name>
    <dbReference type="NCBI Taxonomy" id="2126353"/>
    <lineage>
        <taxon>Bacteria</taxon>
        <taxon>Pseudomonadati</taxon>
        <taxon>Bacteroidota</taxon>
        <taxon>Sphingobacteriia</taxon>
        <taxon>Sphingobacteriales</taxon>
        <taxon>Sphingobacteriaceae</taxon>
        <taxon>Pedobacter</taxon>
    </lineage>
</organism>
<keyword evidence="2" id="KW-1185">Reference proteome</keyword>
<dbReference type="AlphaFoldDB" id="A0A2T3HMD8"/>
<accession>A0A2T3HMD8</accession>
<comment type="caution">
    <text evidence="1">The sequence shown here is derived from an EMBL/GenBank/DDBJ whole genome shotgun (WGS) entry which is preliminary data.</text>
</comment>
<proteinExistence type="predicted"/>
<evidence type="ECO:0000313" key="1">
    <source>
        <dbReference type="EMBL" id="PST83605.1"/>
    </source>
</evidence>
<dbReference type="Proteomes" id="UP000240912">
    <property type="component" value="Unassembled WGS sequence"/>
</dbReference>
<dbReference type="EMBL" id="PYLS01000005">
    <property type="protein sequence ID" value="PST83605.1"/>
    <property type="molecule type" value="Genomic_DNA"/>
</dbReference>
<reference evidence="1 2" key="1">
    <citation type="submission" date="2018-03" db="EMBL/GenBank/DDBJ databases">
        <authorList>
            <person name="Keele B.F."/>
        </authorList>
    </citation>
    <scope>NUCLEOTIDE SEQUENCE [LARGE SCALE GENOMIC DNA]</scope>
    <source>
        <strain evidence="1 2">YL28-9</strain>
    </source>
</reference>
<sequence>MAARYFFAAKRLASGLQEACQTANIKDAGSEPACCYKPKNFAILPARYCHFGKIRNAGAATAMAFDCCLYRNGCCDVFIFIYTSSAK</sequence>
<name>A0A2T3HMD8_9SPHI</name>